<organism evidence="4 5">
    <name type="scientific">Capsicum baccatum</name>
    <name type="common">Peruvian pepper</name>
    <dbReference type="NCBI Taxonomy" id="33114"/>
    <lineage>
        <taxon>Eukaryota</taxon>
        <taxon>Viridiplantae</taxon>
        <taxon>Streptophyta</taxon>
        <taxon>Embryophyta</taxon>
        <taxon>Tracheophyta</taxon>
        <taxon>Spermatophyta</taxon>
        <taxon>Magnoliopsida</taxon>
        <taxon>eudicotyledons</taxon>
        <taxon>Gunneridae</taxon>
        <taxon>Pentapetalae</taxon>
        <taxon>asterids</taxon>
        <taxon>lamiids</taxon>
        <taxon>Solanales</taxon>
        <taxon>Solanaceae</taxon>
        <taxon>Solanoideae</taxon>
        <taxon>Capsiceae</taxon>
        <taxon>Capsicum</taxon>
    </lineage>
</organism>
<reference evidence="4 5" key="1">
    <citation type="journal article" date="2017" name="Genome Biol.">
        <title>New reference genome sequences of hot pepper reveal the massive evolution of plant disease-resistance genes by retroduplication.</title>
        <authorList>
            <person name="Kim S."/>
            <person name="Park J."/>
            <person name="Yeom S.I."/>
            <person name="Kim Y.M."/>
            <person name="Seo E."/>
            <person name="Kim K.T."/>
            <person name="Kim M.S."/>
            <person name="Lee J.M."/>
            <person name="Cheong K."/>
            <person name="Shin H.S."/>
            <person name="Kim S.B."/>
            <person name="Han K."/>
            <person name="Lee J."/>
            <person name="Park M."/>
            <person name="Lee H.A."/>
            <person name="Lee H.Y."/>
            <person name="Lee Y."/>
            <person name="Oh S."/>
            <person name="Lee J.H."/>
            <person name="Choi E."/>
            <person name="Choi E."/>
            <person name="Lee S.E."/>
            <person name="Jeon J."/>
            <person name="Kim H."/>
            <person name="Choi G."/>
            <person name="Song H."/>
            <person name="Lee J."/>
            <person name="Lee S.C."/>
            <person name="Kwon J.K."/>
            <person name="Lee H.Y."/>
            <person name="Koo N."/>
            <person name="Hong Y."/>
            <person name="Kim R.W."/>
            <person name="Kang W.H."/>
            <person name="Huh J.H."/>
            <person name="Kang B.C."/>
            <person name="Yang T.J."/>
            <person name="Lee Y.H."/>
            <person name="Bennetzen J.L."/>
            <person name="Choi D."/>
        </authorList>
    </citation>
    <scope>NUCLEOTIDE SEQUENCE [LARGE SCALE GENOMIC DNA]</scope>
    <source>
        <strain evidence="5">cv. PBC81</strain>
    </source>
</reference>
<dbReference type="Pfam" id="PF24638">
    <property type="entry name" value="KH_DEAH11_1st"/>
    <property type="match status" value="1"/>
</dbReference>
<evidence type="ECO:0000259" key="3">
    <source>
        <dbReference type="Pfam" id="PF24641"/>
    </source>
</evidence>
<name>A0A2G2XNV1_CAPBA</name>
<protein>
    <recommendedName>
        <fullName evidence="6">RING-type domain-containing protein</fullName>
    </recommendedName>
</protein>
<accession>A0A2G2XNV1</accession>
<dbReference type="Pfam" id="PF24471">
    <property type="entry name" value="KH_DEAH11"/>
    <property type="match status" value="1"/>
</dbReference>
<evidence type="ECO:0000259" key="1">
    <source>
        <dbReference type="Pfam" id="PF24471"/>
    </source>
</evidence>
<evidence type="ECO:0008006" key="6">
    <source>
        <dbReference type="Google" id="ProtNLM"/>
    </source>
</evidence>
<dbReference type="EMBL" id="MLFT02000001">
    <property type="protein sequence ID" value="PHT59158.1"/>
    <property type="molecule type" value="Genomic_DNA"/>
</dbReference>
<sequence length="399" mass="45620">MVIRYILGTRVVKWNTVGFAGDSNGVEEYMELGHRLWIELRKTRDCFADVNSKLERNDNGSYIVRISATSTIVVAELRRPLELLTRGKIVQHMNNTPTVVQLLFSREGINIMRIVHGETGAYIHLNKHSLHVRIFYSSDNVDRVEQRFIDSLLAVHENVNCKLKRNNHGSYIVSISITSTIIVAELRRPLELLMRGKIVQHVDITQTIVQLLFSQEGINIIRTVHGKAESYIHLDKHSLHVRIFGSSDNVDRVEQRFIDSLLALHESKQIEVHLRGGILPPDLIKRVVTIFGPDLSVLKEKVPGVEFSLNTKRHCICINGTTDMKQSVEDIISEIAQSSFPTQTTGDEAHCVVCLYELEDPYRLEACTHAFCLSCFLEQCKSAIKRRERFPHVLFTFWL</sequence>
<dbReference type="PANTHER" id="PTHR43242:SF1">
    <property type="entry name" value="NAD(P)-BINDING ROSSMANN-FOLD SUPERFAMILY PROTEIN"/>
    <property type="match status" value="1"/>
</dbReference>
<feature type="domain" description="DEAH11/12 KH-domain" evidence="1">
    <location>
        <begin position="271"/>
        <end position="339"/>
    </location>
</feature>
<dbReference type="InterPro" id="IPR056245">
    <property type="entry name" value="KH_DEAH11/12"/>
</dbReference>
<dbReference type="Pfam" id="PF24641">
    <property type="entry name" value="KH_DEAH11_2nd"/>
    <property type="match status" value="2"/>
</dbReference>
<dbReference type="Gene3D" id="3.30.40.10">
    <property type="entry name" value="Zinc/RING finger domain, C3HC4 (zinc finger)"/>
    <property type="match status" value="1"/>
</dbReference>
<dbReference type="STRING" id="33114.A0A2G2XNV1"/>
<dbReference type="OrthoDB" id="1691164at2759"/>
<gene>
    <name evidence="4" type="ORF">CQW23_01521</name>
</gene>
<feature type="domain" description="DEAH11/12 second type I KH-domain" evidence="3">
    <location>
        <begin position="86"/>
        <end position="158"/>
    </location>
</feature>
<dbReference type="InterPro" id="IPR056246">
    <property type="entry name" value="KH_DEAH11/12_1st"/>
</dbReference>
<dbReference type="Proteomes" id="UP000224567">
    <property type="component" value="Unassembled WGS sequence"/>
</dbReference>
<dbReference type="PANTHER" id="PTHR43242">
    <property type="entry name" value="NAD(P)-BINDING ROSSMANN-FOLD SUPERFAMILY PROTEIN"/>
    <property type="match status" value="1"/>
</dbReference>
<comment type="caution">
    <text evidence="4">The sequence shown here is derived from an EMBL/GenBank/DDBJ whole genome shotgun (WGS) entry which is preliminary data.</text>
</comment>
<keyword evidence="5" id="KW-1185">Reference proteome</keyword>
<dbReference type="InterPro" id="IPR056247">
    <property type="entry name" value="KH_DEAH11/12_2nd"/>
</dbReference>
<dbReference type="AlphaFoldDB" id="A0A2G2XNV1"/>
<reference evidence="5" key="2">
    <citation type="journal article" date="2017" name="J. Anim. Genet.">
        <title>Multiple reference genome sequences of hot pepper reveal the massive evolution of plant disease resistance genes by retroduplication.</title>
        <authorList>
            <person name="Kim S."/>
            <person name="Park J."/>
            <person name="Yeom S.-I."/>
            <person name="Kim Y.-M."/>
            <person name="Seo E."/>
            <person name="Kim K.-T."/>
            <person name="Kim M.-S."/>
            <person name="Lee J.M."/>
            <person name="Cheong K."/>
            <person name="Shin H.-S."/>
            <person name="Kim S.-B."/>
            <person name="Han K."/>
            <person name="Lee J."/>
            <person name="Park M."/>
            <person name="Lee H.-A."/>
            <person name="Lee H.-Y."/>
            <person name="Lee Y."/>
            <person name="Oh S."/>
            <person name="Lee J.H."/>
            <person name="Choi E."/>
            <person name="Choi E."/>
            <person name="Lee S.E."/>
            <person name="Jeon J."/>
            <person name="Kim H."/>
            <person name="Choi G."/>
            <person name="Song H."/>
            <person name="Lee J."/>
            <person name="Lee S.-C."/>
            <person name="Kwon J.-K."/>
            <person name="Lee H.-Y."/>
            <person name="Koo N."/>
            <person name="Hong Y."/>
            <person name="Kim R.W."/>
            <person name="Kang W.-H."/>
            <person name="Huh J.H."/>
            <person name="Kang B.-C."/>
            <person name="Yang T.-J."/>
            <person name="Lee Y.-H."/>
            <person name="Bennetzen J.L."/>
            <person name="Choi D."/>
        </authorList>
    </citation>
    <scope>NUCLEOTIDE SEQUENCE [LARGE SCALE GENOMIC DNA]</scope>
    <source>
        <strain evidence="5">cv. PBC81</strain>
    </source>
</reference>
<evidence type="ECO:0000313" key="4">
    <source>
        <dbReference type="EMBL" id="PHT59158.1"/>
    </source>
</evidence>
<evidence type="ECO:0000259" key="2">
    <source>
        <dbReference type="Pfam" id="PF24638"/>
    </source>
</evidence>
<proteinExistence type="predicted"/>
<dbReference type="InterPro" id="IPR013083">
    <property type="entry name" value="Znf_RING/FYVE/PHD"/>
</dbReference>
<evidence type="ECO:0000313" key="5">
    <source>
        <dbReference type="Proteomes" id="UP000224567"/>
    </source>
</evidence>
<feature type="domain" description="DEAH11/12 second type I KH-domain" evidence="3">
    <location>
        <begin position="195"/>
        <end position="269"/>
    </location>
</feature>
<feature type="domain" description="DEAH11/12 type I KH-domain" evidence="2">
    <location>
        <begin position="48"/>
        <end position="84"/>
    </location>
</feature>
<dbReference type="SUPFAM" id="SSF57850">
    <property type="entry name" value="RING/U-box"/>
    <property type="match status" value="1"/>
</dbReference>